<accession>A0A344LIS5</accession>
<proteinExistence type="predicted"/>
<reference evidence="2 3" key="1">
    <citation type="submission" date="2016-04" db="EMBL/GenBank/DDBJ databases">
        <title>Complete genome sequence and analysis of deep-sea sediment isolate, Amycolatopsis sp. WP1.</title>
        <authorList>
            <person name="Wang H."/>
            <person name="Chen S."/>
            <person name="Wu Q."/>
        </authorList>
    </citation>
    <scope>NUCLEOTIDE SEQUENCE [LARGE SCALE GENOMIC DNA]</scope>
    <source>
        <strain evidence="2 3">WP1</strain>
    </source>
</reference>
<name>A0A344LIS5_9PSEU</name>
<keyword evidence="1" id="KW-0560">Oxidoreductase</keyword>
<dbReference type="InterPro" id="IPR002347">
    <property type="entry name" value="SDR_fam"/>
</dbReference>
<evidence type="ECO:0000313" key="2">
    <source>
        <dbReference type="EMBL" id="AXB47949.1"/>
    </source>
</evidence>
<dbReference type="GO" id="GO:0016491">
    <property type="term" value="F:oxidoreductase activity"/>
    <property type="evidence" value="ECO:0007669"/>
    <property type="project" value="UniProtKB-KW"/>
</dbReference>
<gene>
    <name evidence="2" type="ORF">A4R43_40480</name>
</gene>
<evidence type="ECO:0000256" key="1">
    <source>
        <dbReference type="ARBA" id="ARBA00023002"/>
    </source>
</evidence>
<dbReference type="KEGG" id="aab:A4R43_40480"/>
<dbReference type="RefSeq" id="WP_205215177.1">
    <property type="nucleotide sequence ID" value="NZ_CP015163.1"/>
</dbReference>
<dbReference type="PANTHER" id="PTHR47534:SF3">
    <property type="entry name" value="ALCOHOL DEHYDROGENASE-LIKE C-TERMINAL DOMAIN-CONTAINING PROTEIN"/>
    <property type="match status" value="1"/>
</dbReference>
<dbReference type="SUPFAM" id="SSF51735">
    <property type="entry name" value="NAD(P)-binding Rossmann-fold domains"/>
    <property type="match status" value="1"/>
</dbReference>
<evidence type="ECO:0000313" key="3">
    <source>
        <dbReference type="Proteomes" id="UP000250434"/>
    </source>
</evidence>
<organism evidence="2 3">
    <name type="scientific">Amycolatopsis albispora</name>
    <dbReference type="NCBI Taxonomy" id="1804986"/>
    <lineage>
        <taxon>Bacteria</taxon>
        <taxon>Bacillati</taxon>
        <taxon>Actinomycetota</taxon>
        <taxon>Actinomycetes</taxon>
        <taxon>Pseudonocardiales</taxon>
        <taxon>Pseudonocardiaceae</taxon>
        <taxon>Amycolatopsis</taxon>
    </lineage>
</organism>
<dbReference type="Pfam" id="PF00106">
    <property type="entry name" value="adh_short"/>
    <property type="match status" value="1"/>
</dbReference>
<dbReference type="PANTHER" id="PTHR47534">
    <property type="entry name" value="YALI0E05731P"/>
    <property type="match status" value="1"/>
</dbReference>
<dbReference type="Gene3D" id="3.40.50.720">
    <property type="entry name" value="NAD(P)-binding Rossmann-like Domain"/>
    <property type="match status" value="1"/>
</dbReference>
<sequence>MAKTVVITGGTDGIGAALARALAARGDRAVVLGRHRERGERLVRDGGGAISFLEADLSLMSGTRAVAAGLRDAHPVIDGLVLCARYFQTSRVVTEEGFEHNFALFYLSRAVLGEELAGALGRAARPVVVNVAGPGHDTPIDWDDLQSTRGYDGVRAMFQAGRLNDLLGVDFARRHPGIAYALFHPGTTATGFAGDYDPATAAFIEQQKALAKPATEVVPPLLALLDEPPSASLSAFHLHTELDVRNGLFDPADAARLAGLGLTSSR</sequence>
<evidence type="ECO:0008006" key="4">
    <source>
        <dbReference type="Google" id="ProtNLM"/>
    </source>
</evidence>
<protein>
    <recommendedName>
        <fullName evidence="4">Oxidoreductase</fullName>
    </recommendedName>
</protein>
<dbReference type="EMBL" id="CP015163">
    <property type="protein sequence ID" value="AXB47949.1"/>
    <property type="molecule type" value="Genomic_DNA"/>
</dbReference>
<dbReference type="Proteomes" id="UP000250434">
    <property type="component" value="Chromosome"/>
</dbReference>
<dbReference type="AlphaFoldDB" id="A0A344LIS5"/>
<dbReference type="InterPro" id="IPR052228">
    <property type="entry name" value="Sec_Metab_Biosynth_Oxidored"/>
</dbReference>
<keyword evidence="3" id="KW-1185">Reference proteome</keyword>
<dbReference type="InterPro" id="IPR036291">
    <property type="entry name" value="NAD(P)-bd_dom_sf"/>
</dbReference>